<name>A0ACD3B7D9_9AGAR</name>
<organism evidence="1 2">
    <name type="scientific">Pluteus cervinus</name>
    <dbReference type="NCBI Taxonomy" id="181527"/>
    <lineage>
        <taxon>Eukaryota</taxon>
        <taxon>Fungi</taxon>
        <taxon>Dikarya</taxon>
        <taxon>Basidiomycota</taxon>
        <taxon>Agaricomycotina</taxon>
        <taxon>Agaricomycetes</taxon>
        <taxon>Agaricomycetidae</taxon>
        <taxon>Agaricales</taxon>
        <taxon>Pluteineae</taxon>
        <taxon>Pluteaceae</taxon>
        <taxon>Pluteus</taxon>
    </lineage>
</organism>
<keyword evidence="2" id="KW-1185">Reference proteome</keyword>
<evidence type="ECO:0000313" key="1">
    <source>
        <dbReference type="EMBL" id="TFK73730.1"/>
    </source>
</evidence>
<dbReference type="Proteomes" id="UP000308600">
    <property type="component" value="Unassembled WGS sequence"/>
</dbReference>
<dbReference type="EMBL" id="ML208273">
    <property type="protein sequence ID" value="TFK73730.1"/>
    <property type="molecule type" value="Genomic_DNA"/>
</dbReference>
<reference evidence="1 2" key="1">
    <citation type="journal article" date="2019" name="Nat. Ecol. Evol.">
        <title>Megaphylogeny resolves global patterns of mushroom evolution.</title>
        <authorList>
            <person name="Varga T."/>
            <person name="Krizsan K."/>
            <person name="Foldi C."/>
            <person name="Dima B."/>
            <person name="Sanchez-Garcia M."/>
            <person name="Sanchez-Ramirez S."/>
            <person name="Szollosi G.J."/>
            <person name="Szarkandi J.G."/>
            <person name="Papp V."/>
            <person name="Albert L."/>
            <person name="Andreopoulos W."/>
            <person name="Angelini C."/>
            <person name="Antonin V."/>
            <person name="Barry K.W."/>
            <person name="Bougher N.L."/>
            <person name="Buchanan P."/>
            <person name="Buyck B."/>
            <person name="Bense V."/>
            <person name="Catcheside P."/>
            <person name="Chovatia M."/>
            <person name="Cooper J."/>
            <person name="Damon W."/>
            <person name="Desjardin D."/>
            <person name="Finy P."/>
            <person name="Geml J."/>
            <person name="Haridas S."/>
            <person name="Hughes K."/>
            <person name="Justo A."/>
            <person name="Karasinski D."/>
            <person name="Kautmanova I."/>
            <person name="Kiss B."/>
            <person name="Kocsube S."/>
            <person name="Kotiranta H."/>
            <person name="LaButti K.M."/>
            <person name="Lechner B.E."/>
            <person name="Liimatainen K."/>
            <person name="Lipzen A."/>
            <person name="Lukacs Z."/>
            <person name="Mihaltcheva S."/>
            <person name="Morgado L.N."/>
            <person name="Niskanen T."/>
            <person name="Noordeloos M.E."/>
            <person name="Ohm R.A."/>
            <person name="Ortiz-Santana B."/>
            <person name="Ovrebo C."/>
            <person name="Racz N."/>
            <person name="Riley R."/>
            <person name="Savchenko A."/>
            <person name="Shiryaev A."/>
            <person name="Soop K."/>
            <person name="Spirin V."/>
            <person name="Szebenyi C."/>
            <person name="Tomsovsky M."/>
            <person name="Tulloss R.E."/>
            <person name="Uehling J."/>
            <person name="Grigoriev I.V."/>
            <person name="Vagvolgyi C."/>
            <person name="Papp T."/>
            <person name="Martin F.M."/>
            <person name="Miettinen O."/>
            <person name="Hibbett D.S."/>
            <person name="Nagy L.G."/>
        </authorList>
    </citation>
    <scope>NUCLEOTIDE SEQUENCE [LARGE SCALE GENOMIC DNA]</scope>
    <source>
        <strain evidence="1 2">NL-1719</strain>
    </source>
</reference>
<proteinExistence type="predicted"/>
<protein>
    <submittedName>
        <fullName evidence="1">MFS general substrate transporter</fullName>
    </submittedName>
</protein>
<evidence type="ECO:0000313" key="2">
    <source>
        <dbReference type="Proteomes" id="UP000308600"/>
    </source>
</evidence>
<gene>
    <name evidence="1" type="ORF">BDN72DRAFT_790373</name>
</gene>
<accession>A0ACD3B7D9</accession>
<sequence>MAEKTDHQVNDKDWEQHSGSLVVPDALENQPEDGEPMPVDPRVRRKVDWNLIPLIAALYLCSFLDRGNIGNAKVAGMATDLHLIGNRYQIAAAVFFIPYSLMEVPCNVLLKLTRPSIWIPSIMLVWGLVMFSMAFVKSYQGLVVARFFLGLAEAGLPPGVAFLITMWYRRADQARPISFYFSSATVSGAFGGLFAYLLAKLDGRGGLHGWAWIFLIEGLMTIFFALVGFWKLPDYPSTAKFLTPGEKAHLIEALKRDNEDEPSHFEWKFVWETLRSPLSWIQTIIYIGMVVPLYSFSLFLPTIITALGFSANIAQLMTIPPYALGCLVTILVGIASDRVKVRGPFVMICSLLGIIGYVMLYATSPKHHPGVGYAGTMLAAMGVFPTVPIMLAWGSGNAGNSLKKGVTIGLLSGVGNLGGIISSFIYRTQDSPRFHLGHGIVLGFLCMAFIASGAAIFIYDKLNKAREERCVREGITTDRKAEFTSLGVDSPLFRYSL</sequence>